<gene>
    <name evidence="1" type="ORF">HMPREF0534_0071</name>
</gene>
<evidence type="ECO:0000313" key="1">
    <source>
        <dbReference type="EMBL" id="EEI66580.1"/>
    </source>
</evidence>
<evidence type="ECO:0000313" key="2">
    <source>
        <dbReference type="Proteomes" id="UP000003419"/>
    </source>
</evidence>
<sequence>MKINNSYSGPKFSKTVKIKHHIDRFAFNFSFLTKDSKYNLDSRSKTINKKVRLKLLDRITQLSQDDRVVILNRDKREGLEKMPENKVRLSIHPDFKKSKRYDECDDDFWVFRLGDLGRAIGKINENIFYIMSIDASFDQYNHGS</sequence>
<dbReference type="Proteomes" id="UP000003419">
    <property type="component" value="Unassembled WGS sequence"/>
</dbReference>
<protein>
    <submittedName>
        <fullName evidence="1">Uncharacterized protein</fullName>
    </submittedName>
</protein>
<reference evidence="1 2" key="1">
    <citation type="submission" date="2009-01" db="EMBL/GenBank/DDBJ databases">
        <authorList>
            <person name="Qin X."/>
            <person name="Bachman B."/>
            <person name="Battles P."/>
            <person name="Bell A."/>
            <person name="Bess C."/>
            <person name="Bickham C."/>
            <person name="Chaboub L."/>
            <person name="Chen D."/>
            <person name="Coyle M."/>
            <person name="Deiros D.R."/>
            <person name="Dinh H."/>
            <person name="Forbes L."/>
            <person name="Fowler G."/>
            <person name="Francisco L."/>
            <person name="Fu Q."/>
            <person name="Gubbala S."/>
            <person name="Hale W."/>
            <person name="Han Y."/>
            <person name="Hemphill L."/>
            <person name="Highlander S.K."/>
            <person name="Hirani K."/>
            <person name="Hogues M."/>
            <person name="Jackson L."/>
            <person name="Jakkamsetti A."/>
            <person name="Javaid M."/>
            <person name="Jiang H."/>
            <person name="Korchina V."/>
            <person name="Kovar C."/>
            <person name="Lara F."/>
            <person name="Lee S."/>
            <person name="Mata R."/>
            <person name="Mathew T."/>
            <person name="Moen C."/>
            <person name="Morales K."/>
            <person name="Munidasa M."/>
            <person name="Nazareth L."/>
            <person name="Ngo R."/>
            <person name="Nguyen L."/>
            <person name="Okwuonu G."/>
            <person name="Ongeri F."/>
            <person name="Patil S."/>
            <person name="Petrosino J."/>
            <person name="Pham C."/>
            <person name="Pham P."/>
            <person name="Pu L.-L."/>
            <person name="Puazo M."/>
            <person name="Raj R."/>
            <person name="Reid J."/>
            <person name="Rouhana J."/>
            <person name="Saada N."/>
            <person name="Shang Y."/>
            <person name="Simmons D."/>
            <person name="Thornton R."/>
            <person name="Warren J."/>
            <person name="Weissenberger G."/>
            <person name="Zhang J."/>
            <person name="Zhang L."/>
            <person name="Zhou C."/>
            <person name="Zhu D."/>
            <person name="Muzny D."/>
            <person name="Worley K."/>
            <person name="Gibbs R."/>
        </authorList>
    </citation>
    <scope>NUCLEOTIDE SEQUENCE [LARGE SCALE GENOMIC DNA]</scope>
    <source>
        <strain evidence="1 2">CF48-3A</strain>
    </source>
</reference>
<comment type="caution">
    <text evidence="1">The sequence shown here is derived from an EMBL/GenBank/DDBJ whole genome shotgun (WGS) entry which is preliminary data.</text>
</comment>
<name>A0A8D9VX49_LIMRT</name>
<dbReference type="EMBL" id="ACHG01000007">
    <property type="protein sequence ID" value="EEI66580.1"/>
    <property type="molecule type" value="Genomic_DNA"/>
</dbReference>
<proteinExistence type="predicted"/>
<dbReference type="RefSeq" id="WP_003670968.1">
    <property type="nucleotide sequence ID" value="NZ_GG693669.1"/>
</dbReference>
<dbReference type="AlphaFoldDB" id="A0A8D9VX49"/>
<accession>A0A8D9VX49</accession>
<organism evidence="1 2">
    <name type="scientific">Limosilactobacillus reuteri CF48-3A</name>
    <dbReference type="NCBI Taxonomy" id="525341"/>
    <lineage>
        <taxon>Bacteria</taxon>
        <taxon>Bacillati</taxon>
        <taxon>Bacillota</taxon>
        <taxon>Bacilli</taxon>
        <taxon>Lactobacillales</taxon>
        <taxon>Lactobacillaceae</taxon>
        <taxon>Limosilactobacillus</taxon>
    </lineage>
</organism>